<proteinExistence type="predicted"/>
<organism evidence="1 2">
    <name type="scientific">Bacillus cereus</name>
    <dbReference type="NCBI Taxonomy" id="1396"/>
    <lineage>
        <taxon>Bacteria</taxon>
        <taxon>Bacillati</taxon>
        <taxon>Bacillota</taxon>
        <taxon>Bacilli</taxon>
        <taxon>Bacillales</taxon>
        <taxon>Bacillaceae</taxon>
        <taxon>Bacillus</taxon>
        <taxon>Bacillus cereus group</taxon>
    </lineage>
</organism>
<evidence type="ECO:0000313" key="2">
    <source>
        <dbReference type="Proteomes" id="UP000308444"/>
    </source>
</evidence>
<evidence type="ECO:0000313" key="1">
    <source>
        <dbReference type="EMBL" id="TKI98014.1"/>
    </source>
</evidence>
<reference evidence="1 2" key="1">
    <citation type="journal article" date="2019" name="Environ. Microbiol.">
        <title>An active ?-lactamase is a part of an orchestrated cell wall stress resistance network of Bacillus subtilis and related rhizosphere species.</title>
        <authorList>
            <person name="Bucher T."/>
            <person name="Keren-Paz A."/>
            <person name="Hausser J."/>
            <person name="Olender T."/>
            <person name="Cytryn E."/>
            <person name="Kolodkin-Gal I."/>
        </authorList>
    </citation>
    <scope>NUCLEOTIDE SEQUENCE [LARGE SCALE GENOMIC DNA]</scope>
    <source>
        <strain evidence="1 2">I32</strain>
    </source>
</reference>
<protein>
    <submittedName>
        <fullName evidence="1">Branched-chain amino acid ABC transporter substrate-binding protein</fullName>
    </submittedName>
</protein>
<dbReference type="Proteomes" id="UP000308444">
    <property type="component" value="Unassembled WGS sequence"/>
</dbReference>
<sequence length="27" mass="3100">AYKTTMNKEEGLSLPLLFCYRTVPVKP</sequence>
<accession>A0A9X9F492</accession>
<gene>
    <name evidence="1" type="ORF">FC695_24610</name>
</gene>
<name>A0A9X9F492_BACCE</name>
<comment type="caution">
    <text evidence="1">The sequence shown here is derived from an EMBL/GenBank/DDBJ whole genome shotgun (WGS) entry which is preliminary data.</text>
</comment>
<dbReference type="EMBL" id="SZOH01001958">
    <property type="protein sequence ID" value="TKI98014.1"/>
    <property type="molecule type" value="Genomic_DNA"/>
</dbReference>
<feature type="non-terminal residue" evidence="1">
    <location>
        <position position="1"/>
    </location>
</feature>
<dbReference type="AlphaFoldDB" id="A0A9X9F492"/>